<dbReference type="PANTHER" id="PTHR48475">
    <property type="entry name" value="RIBONUCLEASE H"/>
    <property type="match status" value="1"/>
</dbReference>
<feature type="domain" description="Retrotransposon gag" evidence="2">
    <location>
        <begin position="212"/>
        <end position="271"/>
    </location>
</feature>
<proteinExistence type="predicted"/>
<name>A0A6L2KCC3_TANCI</name>
<dbReference type="SUPFAM" id="SSF56672">
    <property type="entry name" value="DNA/RNA polymerases"/>
    <property type="match status" value="1"/>
</dbReference>
<dbReference type="InterPro" id="IPR005162">
    <property type="entry name" value="Retrotrans_gag_dom"/>
</dbReference>
<feature type="compositionally biased region" description="Basic and acidic residues" evidence="1">
    <location>
        <begin position="86"/>
        <end position="103"/>
    </location>
</feature>
<sequence>MANTTPIVTTVTKPVTNPKDADATPRVNIQELCEEYYEDIIPIIIDKVRHDKRKEVHARFDFKEGSRERRTREDSYHLSARAQTTRPERLKVRDRLRYGDHQLGHRRQSRSRPRRLDTSNEDCPEDRKRFCGIRESCDDFYSHSYHDRDRSRHIKRRRDNKSPLSSVSKSDSSDERYRKSKSKRHKPMDEDDLTNPWMCKEEDPFTPRIRVARVWFDELPLESVDSYKDLKAAFLAYFMQQKKYVKDPIEIHNIKQKDGETIKDFMERFKVETGHMKGALDTMEEMMITTTAFIRGEAVAASKKKGHTSWRTHDQSKSQTLEKRSNFRESLSPYNGIIGRPGIKEIQAVPSTAHGMLKFSVGGGIVTICSTILIPAECTTVITSSSVSKEVGARLENFKVALHLDFPDQEVAIGGTLSAKGRTELCSILKENLDIFAWQPSNMTGVPRSVAEHQLNIREGYLPVRQKKRGQAPKRAKAIQAEVQKLVEARIIREPVRRIVTPFQKSTGKFNLSAATLSSVSWTLTKATTRYNWQSQMKRKLLSTPAKGCIATKKCLSASRTLAPRTSVEGVFLGYVVTLEGIKSCSDKTVAVLQLPSPRTIKEVQSLNGKLASLNRFLSKSAEKSLPLFKILKKCIKNSNFHWTAEVEQAFKQLKRHLSELPLFVVPKPKEELIVYLFATYGAINGSDTGLILTSPEGTEFTYALRFQFAASNNKAEYEALIAGIRIATQMGVQNLNLDLLEERREHAAIYEAKARLKMTKYYNARVRSVTFRPGDFVYHSNDASHAMEGGKLGPKWEGPYEVTEALGDGAYKLRSMDKIVLPGTWNIANLKRCYL</sequence>
<evidence type="ECO:0000256" key="1">
    <source>
        <dbReference type="SAM" id="MobiDB-lite"/>
    </source>
</evidence>
<protein>
    <submittedName>
        <fullName evidence="3">Reverse transcriptase domain-containing protein</fullName>
    </submittedName>
</protein>
<feature type="compositionally biased region" description="Basic and acidic residues" evidence="1">
    <location>
        <begin position="311"/>
        <end position="325"/>
    </location>
</feature>
<dbReference type="GO" id="GO:0003676">
    <property type="term" value="F:nucleic acid binding"/>
    <property type="evidence" value="ECO:0007669"/>
    <property type="project" value="InterPro"/>
</dbReference>
<dbReference type="Gene3D" id="3.10.10.10">
    <property type="entry name" value="HIV Type 1 Reverse Transcriptase, subunit A, domain 1"/>
    <property type="match status" value="1"/>
</dbReference>
<accession>A0A6L2KCC3</accession>
<dbReference type="InterPro" id="IPR036397">
    <property type="entry name" value="RNaseH_sf"/>
</dbReference>
<dbReference type="InterPro" id="IPR043128">
    <property type="entry name" value="Rev_trsase/Diguanyl_cyclase"/>
</dbReference>
<dbReference type="EMBL" id="BKCJ010002118">
    <property type="protein sequence ID" value="GEU46390.1"/>
    <property type="molecule type" value="Genomic_DNA"/>
</dbReference>
<feature type="region of interest" description="Disordered" evidence="1">
    <location>
        <begin position="63"/>
        <end position="125"/>
    </location>
</feature>
<feature type="compositionally biased region" description="Basic and acidic residues" evidence="1">
    <location>
        <begin position="63"/>
        <end position="76"/>
    </location>
</feature>
<feature type="region of interest" description="Disordered" evidence="1">
    <location>
        <begin position="148"/>
        <end position="195"/>
    </location>
</feature>
<feature type="region of interest" description="Disordered" evidence="1">
    <location>
        <begin position="304"/>
        <end position="325"/>
    </location>
</feature>
<reference evidence="3" key="1">
    <citation type="journal article" date="2019" name="Sci. Rep.">
        <title>Draft genome of Tanacetum cinerariifolium, the natural source of mosquito coil.</title>
        <authorList>
            <person name="Yamashiro T."/>
            <person name="Shiraishi A."/>
            <person name="Satake H."/>
            <person name="Nakayama K."/>
        </authorList>
    </citation>
    <scope>NUCLEOTIDE SEQUENCE</scope>
</reference>
<dbReference type="Gene3D" id="3.30.420.10">
    <property type="entry name" value="Ribonuclease H-like superfamily/Ribonuclease H"/>
    <property type="match status" value="1"/>
</dbReference>
<evidence type="ECO:0000259" key="2">
    <source>
        <dbReference type="Pfam" id="PF03732"/>
    </source>
</evidence>
<dbReference type="Pfam" id="PF03732">
    <property type="entry name" value="Retrotrans_gag"/>
    <property type="match status" value="1"/>
</dbReference>
<keyword evidence="3" id="KW-0695">RNA-directed DNA polymerase</keyword>
<organism evidence="3">
    <name type="scientific">Tanacetum cinerariifolium</name>
    <name type="common">Dalmatian daisy</name>
    <name type="synonym">Chrysanthemum cinerariifolium</name>
    <dbReference type="NCBI Taxonomy" id="118510"/>
    <lineage>
        <taxon>Eukaryota</taxon>
        <taxon>Viridiplantae</taxon>
        <taxon>Streptophyta</taxon>
        <taxon>Embryophyta</taxon>
        <taxon>Tracheophyta</taxon>
        <taxon>Spermatophyta</taxon>
        <taxon>Magnoliopsida</taxon>
        <taxon>eudicotyledons</taxon>
        <taxon>Gunneridae</taxon>
        <taxon>Pentapetalae</taxon>
        <taxon>asterids</taxon>
        <taxon>campanulids</taxon>
        <taxon>Asterales</taxon>
        <taxon>Asteraceae</taxon>
        <taxon>Asteroideae</taxon>
        <taxon>Anthemideae</taxon>
        <taxon>Anthemidinae</taxon>
        <taxon>Tanacetum</taxon>
    </lineage>
</organism>
<dbReference type="InterPro" id="IPR043502">
    <property type="entry name" value="DNA/RNA_pol_sf"/>
</dbReference>
<dbReference type="GO" id="GO:0003964">
    <property type="term" value="F:RNA-directed DNA polymerase activity"/>
    <property type="evidence" value="ECO:0007669"/>
    <property type="project" value="UniProtKB-KW"/>
</dbReference>
<comment type="caution">
    <text evidence="3">The sequence shown here is derived from an EMBL/GenBank/DDBJ whole genome shotgun (WGS) entry which is preliminary data.</text>
</comment>
<keyword evidence="3" id="KW-0548">Nucleotidyltransferase</keyword>
<evidence type="ECO:0000313" key="3">
    <source>
        <dbReference type="EMBL" id="GEU46390.1"/>
    </source>
</evidence>
<gene>
    <name evidence="3" type="ORF">Tci_018368</name>
</gene>
<dbReference type="AlphaFoldDB" id="A0A6L2KCC3"/>
<feature type="compositionally biased region" description="Basic residues" evidence="1">
    <location>
        <begin position="104"/>
        <end position="113"/>
    </location>
</feature>
<dbReference type="Gene3D" id="3.30.70.270">
    <property type="match status" value="1"/>
</dbReference>
<keyword evidence="3" id="KW-0808">Transferase</keyword>
<dbReference type="PANTHER" id="PTHR48475:SF2">
    <property type="entry name" value="RIBONUCLEASE H"/>
    <property type="match status" value="1"/>
</dbReference>